<dbReference type="Proteomes" id="UP000184529">
    <property type="component" value="Unassembled WGS sequence"/>
</dbReference>
<name>A0A1M6MX86_9FIRM</name>
<evidence type="ECO:0000313" key="2">
    <source>
        <dbReference type="Proteomes" id="UP000184529"/>
    </source>
</evidence>
<evidence type="ECO:0008006" key="3">
    <source>
        <dbReference type="Google" id="ProtNLM"/>
    </source>
</evidence>
<dbReference type="InterPro" id="IPR021321">
    <property type="entry name" value="DUF2922"/>
</dbReference>
<dbReference type="RefSeq" id="WP_072871681.1">
    <property type="nucleotide sequence ID" value="NZ_FQZM01000091.1"/>
</dbReference>
<dbReference type="EMBL" id="FQZM01000091">
    <property type="protein sequence ID" value="SHJ88088.1"/>
    <property type="molecule type" value="Genomic_DNA"/>
</dbReference>
<reference evidence="2" key="1">
    <citation type="submission" date="2016-11" db="EMBL/GenBank/DDBJ databases">
        <authorList>
            <person name="Varghese N."/>
            <person name="Submissions S."/>
        </authorList>
    </citation>
    <scope>NUCLEOTIDE SEQUENCE [LARGE SCALE GENOMIC DNA]</scope>
    <source>
        <strain evidence="2">DSM 16057</strain>
    </source>
</reference>
<keyword evidence="2" id="KW-1185">Reference proteome</keyword>
<accession>A0A1M6MX86</accession>
<sequence length="64" mass="7088">MKYLRLTFRTADDARKSIRVPDPKDSLTPEQIQQAAQAMIAADVYAPALVELVDADIVTVDDKV</sequence>
<proteinExistence type="predicted"/>
<dbReference type="OrthoDB" id="9990405at2"/>
<organism evidence="1 2">
    <name type="scientific">Desulfofundulus thermosubterraneus DSM 16057</name>
    <dbReference type="NCBI Taxonomy" id="1121432"/>
    <lineage>
        <taxon>Bacteria</taxon>
        <taxon>Bacillati</taxon>
        <taxon>Bacillota</taxon>
        <taxon>Clostridia</taxon>
        <taxon>Eubacteriales</taxon>
        <taxon>Peptococcaceae</taxon>
        <taxon>Desulfofundulus</taxon>
    </lineage>
</organism>
<gene>
    <name evidence="1" type="ORF">SAMN02745219_03549</name>
</gene>
<evidence type="ECO:0000313" key="1">
    <source>
        <dbReference type="EMBL" id="SHJ88088.1"/>
    </source>
</evidence>
<dbReference type="Pfam" id="PF11148">
    <property type="entry name" value="DUF2922"/>
    <property type="match status" value="1"/>
</dbReference>
<dbReference type="AlphaFoldDB" id="A0A1M6MX86"/>
<protein>
    <recommendedName>
        <fullName evidence="3">DUF2922 domain-containing protein</fullName>
    </recommendedName>
</protein>